<evidence type="ECO:0000313" key="2">
    <source>
        <dbReference type="Proteomes" id="UP001174909"/>
    </source>
</evidence>
<evidence type="ECO:0000313" key="1">
    <source>
        <dbReference type="EMBL" id="CAI8053459.1"/>
    </source>
</evidence>
<proteinExistence type="predicted"/>
<dbReference type="EMBL" id="CASHTH010004095">
    <property type="protein sequence ID" value="CAI8053459.1"/>
    <property type="molecule type" value="Genomic_DNA"/>
</dbReference>
<name>A0AA35TSP7_GEOBA</name>
<organism evidence="1 2">
    <name type="scientific">Geodia barretti</name>
    <name type="common">Barrett's horny sponge</name>
    <dbReference type="NCBI Taxonomy" id="519541"/>
    <lineage>
        <taxon>Eukaryota</taxon>
        <taxon>Metazoa</taxon>
        <taxon>Porifera</taxon>
        <taxon>Demospongiae</taxon>
        <taxon>Heteroscleromorpha</taxon>
        <taxon>Tetractinellida</taxon>
        <taxon>Astrophorina</taxon>
        <taxon>Geodiidae</taxon>
        <taxon>Geodia</taxon>
    </lineage>
</organism>
<reference evidence="1" key="1">
    <citation type="submission" date="2023-03" db="EMBL/GenBank/DDBJ databases">
        <authorList>
            <person name="Steffen K."/>
            <person name="Cardenas P."/>
        </authorList>
    </citation>
    <scope>NUCLEOTIDE SEQUENCE</scope>
</reference>
<sequence>VSTASLHAVVSSLSPVKKGRNSDYFEGTVTDGKSTVRLKRSQQSKIQRFMDKQQPILLDDWLEVAQEWK</sequence>
<feature type="non-terminal residue" evidence="1">
    <location>
        <position position="1"/>
    </location>
</feature>
<accession>A0AA35TSP7</accession>
<gene>
    <name evidence="1" type="ORF">GBAR_LOCUS29232</name>
</gene>
<keyword evidence="2" id="KW-1185">Reference proteome</keyword>
<dbReference type="AlphaFoldDB" id="A0AA35TSP7"/>
<protein>
    <submittedName>
        <fullName evidence="1">Uncharacterized protein</fullName>
    </submittedName>
</protein>
<comment type="caution">
    <text evidence="1">The sequence shown here is derived from an EMBL/GenBank/DDBJ whole genome shotgun (WGS) entry which is preliminary data.</text>
</comment>
<dbReference type="Proteomes" id="UP001174909">
    <property type="component" value="Unassembled WGS sequence"/>
</dbReference>